<dbReference type="SUPFAM" id="SSF53335">
    <property type="entry name" value="S-adenosyl-L-methionine-dependent methyltransferases"/>
    <property type="match status" value="1"/>
</dbReference>
<comment type="caution">
    <text evidence="3">The sequence shown here is derived from an EMBL/GenBank/DDBJ whole genome shotgun (WGS) entry which is preliminary data.</text>
</comment>
<evidence type="ECO:0000259" key="2">
    <source>
        <dbReference type="Pfam" id="PF13649"/>
    </source>
</evidence>
<dbReference type="GO" id="GO:0032259">
    <property type="term" value="P:methylation"/>
    <property type="evidence" value="ECO:0007669"/>
    <property type="project" value="UniProtKB-KW"/>
</dbReference>
<dbReference type="InterPro" id="IPR041698">
    <property type="entry name" value="Methyltransf_25"/>
</dbReference>
<name>A0ABT4VVQ3_9HYPH</name>
<dbReference type="PANTHER" id="PTHR43861:SF3">
    <property type="entry name" value="PUTATIVE (AFU_ORTHOLOGUE AFUA_2G14390)-RELATED"/>
    <property type="match status" value="1"/>
</dbReference>
<gene>
    <name evidence="3" type="ORF">OOZ53_25845</name>
</gene>
<organism evidence="3 4">
    <name type="scientific">Hoeflea poritis</name>
    <dbReference type="NCBI Taxonomy" id="2993659"/>
    <lineage>
        <taxon>Bacteria</taxon>
        <taxon>Pseudomonadati</taxon>
        <taxon>Pseudomonadota</taxon>
        <taxon>Alphaproteobacteria</taxon>
        <taxon>Hyphomicrobiales</taxon>
        <taxon>Rhizobiaceae</taxon>
        <taxon>Hoeflea</taxon>
    </lineage>
</organism>
<dbReference type="RefSeq" id="WP_271092680.1">
    <property type="nucleotide sequence ID" value="NZ_JAPJZH010000033.1"/>
</dbReference>
<protein>
    <submittedName>
        <fullName evidence="3">Class I SAM-dependent methyltransferase</fullName>
    </submittedName>
</protein>
<accession>A0ABT4VVQ3</accession>
<dbReference type="GO" id="GO:0008168">
    <property type="term" value="F:methyltransferase activity"/>
    <property type="evidence" value="ECO:0007669"/>
    <property type="project" value="UniProtKB-KW"/>
</dbReference>
<keyword evidence="4" id="KW-1185">Reference proteome</keyword>
<evidence type="ECO:0000313" key="4">
    <source>
        <dbReference type="Proteomes" id="UP001148313"/>
    </source>
</evidence>
<dbReference type="CDD" id="cd02440">
    <property type="entry name" value="AdoMet_MTases"/>
    <property type="match status" value="1"/>
</dbReference>
<dbReference type="PANTHER" id="PTHR43861">
    <property type="entry name" value="TRANS-ACONITATE 2-METHYLTRANSFERASE-RELATED"/>
    <property type="match status" value="1"/>
</dbReference>
<proteinExistence type="predicted"/>
<dbReference type="Gene3D" id="3.40.50.150">
    <property type="entry name" value="Vaccinia Virus protein VP39"/>
    <property type="match status" value="1"/>
</dbReference>
<dbReference type="InterPro" id="IPR029063">
    <property type="entry name" value="SAM-dependent_MTases_sf"/>
</dbReference>
<sequence length="197" mass="20764">MSGTWDEHARDWDDNPDVRAYADKAFASLKEHTGPAIGANRYGRVLDFGCGTGLLSEKLAPVAGQIVAIDTSSAMIDVLKSKSIENVIALCVDIDAPSTVNLPALGQPFDLIVASSALAFVPDYRTIVGNLVPLLREGGLFVQWDWLKSGDGGFGLTSAEISAACKDAGLADTRVLEAFVMEGMGDAMTVLMGVGTR</sequence>
<dbReference type="EMBL" id="JAPJZH010000033">
    <property type="protein sequence ID" value="MDA4848800.1"/>
    <property type="molecule type" value="Genomic_DNA"/>
</dbReference>
<evidence type="ECO:0000313" key="3">
    <source>
        <dbReference type="EMBL" id="MDA4848800.1"/>
    </source>
</evidence>
<keyword evidence="1" id="KW-0808">Transferase</keyword>
<keyword evidence="3" id="KW-0489">Methyltransferase</keyword>
<feature type="domain" description="Methyltransferase" evidence="2">
    <location>
        <begin position="45"/>
        <end position="139"/>
    </location>
</feature>
<dbReference type="Proteomes" id="UP001148313">
    <property type="component" value="Unassembled WGS sequence"/>
</dbReference>
<dbReference type="Pfam" id="PF13649">
    <property type="entry name" value="Methyltransf_25"/>
    <property type="match status" value="1"/>
</dbReference>
<evidence type="ECO:0000256" key="1">
    <source>
        <dbReference type="ARBA" id="ARBA00022679"/>
    </source>
</evidence>
<reference evidence="3" key="1">
    <citation type="submission" date="2022-11" db="EMBL/GenBank/DDBJ databases">
        <title>Hoeflea poritis sp. nov., isolated from scleractinian coral Porites lutea.</title>
        <authorList>
            <person name="Zhang G."/>
            <person name="Wei Q."/>
            <person name="Cai L."/>
        </authorList>
    </citation>
    <scope>NUCLEOTIDE SEQUENCE</scope>
    <source>
        <strain evidence="3">E7-10</strain>
    </source>
</reference>